<proteinExistence type="predicted"/>
<sequence>MGTTPLRKESDPIKELIPWARDDAIVQAFEERERERKEILEMIRNFRDISFLPEDAREIFGNIEKRDKN</sequence>
<protein>
    <submittedName>
        <fullName evidence="1">Uncharacterized protein</fullName>
    </submittedName>
</protein>
<dbReference type="HOGENOM" id="CLU_2766294_0_0_2"/>
<dbReference type="KEGG" id="tba:TERMP_00721"/>
<dbReference type="Proteomes" id="UP000007478">
    <property type="component" value="Chromosome"/>
</dbReference>
<name>F0LKW9_THEBM</name>
<dbReference type="GeneID" id="10041039"/>
<accession>F0LKW9</accession>
<evidence type="ECO:0000313" key="2">
    <source>
        <dbReference type="Proteomes" id="UP000007478"/>
    </source>
</evidence>
<dbReference type="EMBL" id="CP002372">
    <property type="protein sequence ID" value="ADT83698.1"/>
    <property type="molecule type" value="Genomic_DNA"/>
</dbReference>
<keyword evidence="2" id="KW-1185">Reference proteome</keyword>
<dbReference type="AlphaFoldDB" id="F0LKW9"/>
<reference evidence="1 2" key="1">
    <citation type="journal article" date="2011" name="J. Bacteriol.">
        <title>Complete genome sequence of the hyperthermophilic, piezophilic, heterotrophic, and carboxydotrophic archaeon Thermococcus barophilus MP.</title>
        <authorList>
            <person name="Vannier P."/>
            <person name="Marteinsson V.T."/>
            <person name="Fridjonsson O.H."/>
            <person name="Oger P."/>
            <person name="Jebbar M."/>
        </authorList>
    </citation>
    <scope>NUCLEOTIDE SEQUENCE [LARGE SCALE GENOMIC DNA]</scope>
    <source>
        <strain evidence="2">DSM 11836 / MP</strain>
    </source>
</reference>
<gene>
    <name evidence="1" type="ordered locus">TERMP_00721</name>
</gene>
<dbReference type="eggNOG" id="arCOG10651">
    <property type="taxonomic scope" value="Archaea"/>
</dbReference>
<evidence type="ECO:0000313" key="1">
    <source>
        <dbReference type="EMBL" id="ADT83698.1"/>
    </source>
</evidence>
<dbReference type="PATRIC" id="fig|391623.17.peg.723"/>
<organism evidence="1 2">
    <name type="scientific">Thermococcus barophilus (strain DSM 11836 / MP)</name>
    <dbReference type="NCBI Taxonomy" id="391623"/>
    <lineage>
        <taxon>Archaea</taxon>
        <taxon>Methanobacteriati</taxon>
        <taxon>Methanobacteriota</taxon>
        <taxon>Thermococci</taxon>
        <taxon>Thermococcales</taxon>
        <taxon>Thermococcaceae</taxon>
        <taxon>Thermococcus</taxon>
    </lineage>
</organism>
<dbReference type="RefSeq" id="WP_013466996.1">
    <property type="nucleotide sequence ID" value="NC_014804.1"/>
</dbReference>